<dbReference type="RefSeq" id="WP_096428859.1">
    <property type="nucleotide sequence ID" value="NZ_AP018042.1"/>
</dbReference>
<dbReference type="PANTHER" id="PTHR32440">
    <property type="entry name" value="PHOSPHATASE DCR2-RELATED-RELATED"/>
    <property type="match status" value="1"/>
</dbReference>
<feature type="signal peptide" evidence="1">
    <location>
        <begin position="1"/>
        <end position="24"/>
    </location>
</feature>
<organism evidence="3 4">
    <name type="scientific">Labilibaculum antarcticum</name>
    <dbReference type="NCBI Taxonomy" id="1717717"/>
    <lineage>
        <taxon>Bacteria</taxon>
        <taxon>Pseudomonadati</taxon>
        <taxon>Bacteroidota</taxon>
        <taxon>Bacteroidia</taxon>
        <taxon>Marinilabiliales</taxon>
        <taxon>Marinifilaceae</taxon>
        <taxon>Labilibaculum</taxon>
    </lineage>
</organism>
<dbReference type="Pfam" id="PF00149">
    <property type="entry name" value="Metallophos"/>
    <property type="match status" value="1"/>
</dbReference>
<evidence type="ECO:0000259" key="2">
    <source>
        <dbReference type="PROSITE" id="PS51820"/>
    </source>
</evidence>
<dbReference type="SUPFAM" id="SSF56988">
    <property type="entry name" value="Anthrax protective antigen"/>
    <property type="match status" value="1"/>
</dbReference>
<evidence type="ECO:0000256" key="1">
    <source>
        <dbReference type="SAM" id="SignalP"/>
    </source>
</evidence>
<reference evidence="4" key="2">
    <citation type="journal article" date="2020" name="Antonie Van Leeuwenhoek">
        <title>Labilibaculum antarcticum sp. nov., a novel facultative anaerobic, psychrotorelant bacterium isolated from marine sediment of Antarctica.</title>
        <authorList>
            <person name="Watanabe M."/>
            <person name="Kojima H."/>
            <person name="Fukui M."/>
        </authorList>
    </citation>
    <scope>NUCLEOTIDE SEQUENCE [LARGE SCALE GENOMIC DNA]</scope>
    <source>
        <strain evidence="4">SPP2</strain>
    </source>
</reference>
<dbReference type="Gene3D" id="3.90.182.10">
    <property type="entry name" value="Toxin - Anthrax Protective Antigen,domain 1"/>
    <property type="match status" value="1"/>
</dbReference>
<dbReference type="InterPro" id="IPR011658">
    <property type="entry name" value="PA14_dom"/>
</dbReference>
<dbReference type="SUPFAM" id="SSF56300">
    <property type="entry name" value="Metallo-dependent phosphatases"/>
    <property type="match status" value="1"/>
</dbReference>
<dbReference type="GO" id="GO:0005737">
    <property type="term" value="C:cytoplasm"/>
    <property type="evidence" value="ECO:0007669"/>
    <property type="project" value="TreeGrafter"/>
</dbReference>
<name>A0A1Y1CJ07_9BACT</name>
<dbReference type="CDD" id="cd07383">
    <property type="entry name" value="MPP_Dcr2"/>
    <property type="match status" value="1"/>
</dbReference>
<proteinExistence type="predicted"/>
<dbReference type="SMART" id="SM00758">
    <property type="entry name" value="PA14"/>
    <property type="match status" value="1"/>
</dbReference>
<sequence length="485" mass="54729">MKQLAFLYISVFLLIISQIMPVCAQEQNELKFRKNHSFKIAQFTDLHWNNTSDNCIKTIENMETVLKAENPDLVVLTGDIVTSDPAKEGWLAIAKIFIDAKIPWAVTLGNHDAEPDINRKEIFKILQDLPYFVGTEGNVHGAGNYALPVETSNGDKTAAVIYCFDSNDYASNPKISDYDWIRFDQIEWYRNESDKFTAENNQLPLPSLAFFHIPLPEFREIVGASTTLGDQFDEGVSSSDINSGIFASMVDKNDVIGVFVGHDHDNNYVGIHHGIGLGYGQKTGYEAYGQLEPGARIIVMQEGYFSYDTWIRTENGVKYKYYFPSGLSDADENIKFLPSKKVTKAQSGIKYKYFEGDFDSTDDLSTQPIKKTGLIPNISLSEADLTDYFGFEFNTLIKIPNKGLYQFYTNSDDGSKLLIDGITVVDNNGSHSAKYEKGVIALDEGYHEFKLLYFESYMGDNLEVGFSSRKIRECIIPDSFFFIEE</sequence>
<reference evidence="3 4" key="1">
    <citation type="journal article" date="2018" name="Mar. Genomics">
        <title>Complete genome sequence of Marinifilaceae bacterium strain SPP2, isolated from the Antarctic marine sediment.</title>
        <authorList>
            <person name="Watanabe M."/>
            <person name="Kojima H."/>
            <person name="Fukui M."/>
        </authorList>
    </citation>
    <scope>NUCLEOTIDE SEQUENCE [LARGE SCALE GENOMIC DNA]</scope>
    <source>
        <strain evidence="3 4">SPP2</strain>
    </source>
</reference>
<dbReference type="PANTHER" id="PTHR32440:SF11">
    <property type="entry name" value="METALLOPHOSPHOESTERASE DOMAIN-CONTAINING PROTEIN"/>
    <property type="match status" value="1"/>
</dbReference>
<dbReference type="Proteomes" id="UP000218267">
    <property type="component" value="Chromosome"/>
</dbReference>
<keyword evidence="1" id="KW-0732">Signal</keyword>
<dbReference type="KEGG" id="mbas:ALGA_1606"/>
<dbReference type="InterPro" id="IPR004843">
    <property type="entry name" value="Calcineurin-like_PHP"/>
</dbReference>
<dbReference type="Gene3D" id="3.60.21.10">
    <property type="match status" value="1"/>
</dbReference>
<dbReference type="AlphaFoldDB" id="A0A1Y1CJ07"/>
<feature type="chain" id="PRO_5012463092" evidence="1">
    <location>
        <begin position="25"/>
        <end position="485"/>
    </location>
</feature>
<dbReference type="GO" id="GO:0016788">
    <property type="term" value="F:hydrolase activity, acting on ester bonds"/>
    <property type="evidence" value="ECO:0007669"/>
    <property type="project" value="TreeGrafter"/>
</dbReference>
<evidence type="ECO:0000313" key="4">
    <source>
        <dbReference type="Proteomes" id="UP000218267"/>
    </source>
</evidence>
<dbReference type="InterPro" id="IPR029052">
    <property type="entry name" value="Metallo-depent_PP-like"/>
</dbReference>
<dbReference type="EMBL" id="AP018042">
    <property type="protein sequence ID" value="BAX79982.1"/>
    <property type="molecule type" value="Genomic_DNA"/>
</dbReference>
<dbReference type="Pfam" id="PF07691">
    <property type="entry name" value="PA14"/>
    <property type="match status" value="1"/>
</dbReference>
<dbReference type="PROSITE" id="PS51820">
    <property type="entry name" value="PA14"/>
    <property type="match status" value="1"/>
</dbReference>
<dbReference type="InterPro" id="IPR037524">
    <property type="entry name" value="PA14/GLEYA"/>
</dbReference>
<accession>A0A1Y1CJ07</accession>
<keyword evidence="4" id="KW-1185">Reference proteome</keyword>
<gene>
    <name evidence="3" type="ORF">ALGA_1606</name>
</gene>
<evidence type="ECO:0000313" key="3">
    <source>
        <dbReference type="EMBL" id="BAX79982.1"/>
    </source>
</evidence>
<dbReference type="OrthoDB" id="9816081at2"/>
<feature type="domain" description="PA14" evidence="2">
    <location>
        <begin position="344"/>
        <end position="480"/>
    </location>
</feature>
<protein>
    <submittedName>
        <fullName evidence="3">Metallophosphatase</fullName>
    </submittedName>
</protein>